<name>A0A552G0H6_MICAE</name>
<dbReference type="GO" id="GO:0006302">
    <property type="term" value="P:double-strand break repair"/>
    <property type="evidence" value="ECO:0007669"/>
    <property type="project" value="TreeGrafter"/>
</dbReference>
<dbReference type="AlphaFoldDB" id="A0A552G0H6"/>
<dbReference type="GO" id="GO:0000731">
    <property type="term" value="P:DNA synthesis involved in DNA repair"/>
    <property type="evidence" value="ECO:0007669"/>
    <property type="project" value="TreeGrafter"/>
</dbReference>
<feature type="domain" description="Protein CR006 P-loop" evidence="2">
    <location>
        <begin position="250"/>
        <end position="696"/>
    </location>
</feature>
<dbReference type="Pfam" id="PF13166">
    <property type="entry name" value="AAA_13"/>
    <property type="match status" value="2"/>
</dbReference>
<evidence type="ECO:0000313" key="3">
    <source>
        <dbReference type="EMBL" id="TRU52481.1"/>
    </source>
</evidence>
<dbReference type="EMBL" id="SFBE01000096">
    <property type="protein sequence ID" value="TRU52481.1"/>
    <property type="molecule type" value="Genomic_DNA"/>
</dbReference>
<evidence type="ECO:0000313" key="4">
    <source>
        <dbReference type="Proteomes" id="UP000316958"/>
    </source>
</evidence>
<protein>
    <recommendedName>
        <fullName evidence="2">Protein CR006 P-loop domain-containing protein</fullName>
    </recommendedName>
</protein>
<dbReference type="InterPro" id="IPR027417">
    <property type="entry name" value="P-loop_NTPase"/>
</dbReference>
<gene>
    <name evidence="3" type="ORF">EWV57_05470</name>
</gene>
<dbReference type="PANTHER" id="PTHR32182">
    <property type="entry name" value="DNA REPLICATION AND REPAIR PROTEIN RECF"/>
    <property type="match status" value="1"/>
</dbReference>
<organism evidence="3 4">
    <name type="scientific">Microcystis aeruginosa Ma_QC_Ch_20071001_S25D</name>
    <dbReference type="NCBI Taxonomy" id="2486250"/>
    <lineage>
        <taxon>Bacteria</taxon>
        <taxon>Bacillati</taxon>
        <taxon>Cyanobacteriota</taxon>
        <taxon>Cyanophyceae</taxon>
        <taxon>Oscillatoriophycideae</taxon>
        <taxon>Chroococcales</taxon>
        <taxon>Microcystaceae</taxon>
        <taxon>Microcystis</taxon>
    </lineage>
</organism>
<dbReference type="Proteomes" id="UP000316958">
    <property type="component" value="Unassembled WGS sequence"/>
</dbReference>
<feature type="coiled-coil region" evidence="1">
    <location>
        <begin position="412"/>
        <end position="474"/>
    </location>
</feature>
<comment type="caution">
    <text evidence="3">The sequence shown here is derived from an EMBL/GenBank/DDBJ whole genome shotgun (WGS) entry which is preliminary data.</text>
</comment>
<dbReference type="Gene3D" id="3.40.50.300">
    <property type="entry name" value="P-loop containing nucleotide triphosphate hydrolases"/>
    <property type="match status" value="1"/>
</dbReference>
<dbReference type="InterPro" id="IPR026866">
    <property type="entry name" value="CR006_AAA"/>
</dbReference>
<proteinExistence type="predicted"/>
<sequence length="769" mass="86935">MLKKILHIKNLGLFNNAACTSTPFARATLIYAENGRGKSTLASILRSCSTGDIASVSLRQSLDSNNAPEVNLLFEKESSRTQAKFDGSVWSCSYSDLLVFDTEFVDKNVYSGTVVNTTHRQGLLEFALGEDAVQLKKEVDSEAQKASEKSREVVAIEKQLANYTDGMSLEEFANFQPDPDVDQKITSLQIRLDAAKSNAVLQRKACPELIPEPSLNLEVFFGILSTTLEDVEKDAEETVRSHISKYYNGGLENWLSQGQAFNHENGCPYCGQALESDNLIKAYKTHFNQAYKDLKSKVSSLAQSIEKRLSDEIIDKLISTVEKNQSLADEWAEHVEFQRFELEKTVLSDNFKQIRILFDKLAQAKQQNPLDTVGCDTEKAQSKLLWEKVLLAVRNCNDSIQAFIDRVIEFKRKMAGENIQEIQKEIESLKLIKVRQESAVCDLIQQWNDARDTKKLHERQKVSARRDLDDLMTRTLQQYQSEINTLTKKFGALFEIDQLSHDYRGTGLPRSNYGLKVKGRDVKLSADAAPSFSTALSEGDKRTLAFAFFIARIEADANLSSKIIVVDDPVCSLDQSRRSQTKRILREIGRKSAQLIVLGHDAHFLRDLRDDLQESRVNIPTQLFKISRVANDYSDFSTFDIDKECASGYYRNHKILQDFVNGETFDDLYVVARSIRPLLEGYLHRRFPGHVQRNKLFGQIIGDARAAQPPNPLVYLQPLATELYEINDYAGQFHHDTNAAADTVSINEAELRSYAERALTIIYKGEPLS</sequence>
<keyword evidence="1" id="KW-0175">Coiled coil</keyword>
<dbReference type="PANTHER" id="PTHR32182:SF22">
    <property type="entry name" value="ATP-DEPENDENT ENDONUCLEASE, OLD FAMILY-RELATED"/>
    <property type="match status" value="1"/>
</dbReference>
<accession>A0A552G0H6</accession>
<evidence type="ECO:0000259" key="2">
    <source>
        <dbReference type="Pfam" id="PF13166"/>
    </source>
</evidence>
<reference evidence="3 4" key="1">
    <citation type="submission" date="2019-01" db="EMBL/GenBank/DDBJ databases">
        <title>Coherence of Microcystis species and biogeography revealed through population genomics.</title>
        <authorList>
            <person name="Perez-Carrascal O.M."/>
            <person name="Terrat Y."/>
            <person name="Giani A."/>
            <person name="Fortin N."/>
            <person name="Tromas N."/>
            <person name="Shapiro B.J."/>
        </authorList>
    </citation>
    <scope>NUCLEOTIDE SEQUENCE [LARGE SCALE GENOMIC DNA]</scope>
    <source>
        <strain evidence="3">Ma_QC_Ch_20071001_S25D</strain>
    </source>
</reference>
<dbReference type="SUPFAM" id="SSF52540">
    <property type="entry name" value="P-loop containing nucleoside triphosphate hydrolases"/>
    <property type="match status" value="1"/>
</dbReference>
<feature type="domain" description="Protein CR006 P-loop" evidence="2">
    <location>
        <begin position="11"/>
        <end position="162"/>
    </location>
</feature>
<evidence type="ECO:0000256" key="1">
    <source>
        <dbReference type="SAM" id="Coils"/>
    </source>
</evidence>